<comment type="similarity">
    <text evidence="7">Belongs to the class I-like SAM-binding methyltransferase superfamily. rRNA adenine N(6)-methyltransferase family. RsmA subfamily.</text>
</comment>
<comment type="catalytic activity">
    <reaction evidence="7">
        <text>adenosine(1518)/adenosine(1519) in 16S rRNA + 4 S-adenosyl-L-methionine = N(6)-dimethyladenosine(1518)/N(6)-dimethyladenosine(1519) in 16S rRNA + 4 S-adenosyl-L-homocysteine + 4 H(+)</text>
        <dbReference type="Rhea" id="RHEA:19609"/>
        <dbReference type="Rhea" id="RHEA-COMP:10232"/>
        <dbReference type="Rhea" id="RHEA-COMP:10233"/>
        <dbReference type="ChEBI" id="CHEBI:15378"/>
        <dbReference type="ChEBI" id="CHEBI:57856"/>
        <dbReference type="ChEBI" id="CHEBI:59789"/>
        <dbReference type="ChEBI" id="CHEBI:74411"/>
        <dbReference type="ChEBI" id="CHEBI:74493"/>
        <dbReference type="EC" id="2.1.1.182"/>
    </reaction>
</comment>
<dbReference type="HAMAP" id="MF_00607">
    <property type="entry name" value="16SrRNA_methyltr_A"/>
    <property type="match status" value="1"/>
</dbReference>
<keyword evidence="4 7" id="KW-0808">Transferase</keyword>
<keyword evidence="5 7" id="KW-0949">S-adenosyl-L-methionine</keyword>
<sequence length="287" mass="32214">MKHSHSARIVPKKSLGQHFLVDDNISRKIVASLSVVPGDVVVELGPGTGALTRFLMERGSPLKGAAYVIAVELDPEAIHFLSSLGLGDGLKLVKEDMLKLDFNALSKEFRRPLKVVSNLPYNISGPMLARFFDFRHTIDEAILMLQKEVAQRVLSPPGKKTYGVLSVLLNYGYWVEGLFQVPRGAFRPIPKVDSMVIRLRKRESPPKSLVADHAIFKRLVRKAFQKRRKKVRNALFPFNGIDERGAFERCLNEANISPDLRPEDLSVEDFVDLANVLYTHLDRSKGS</sequence>
<keyword evidence="6 7" id="KW-0694">RNA-binding</keyword>
<dbReference type="PANTHER" id="PTHR11727">
    <property type="entry name" value="DIMETHYLADENOSINE TRANSFERASE"/>
    <property type="match status" value="1"/>
</dbReference>
<feature type="binding site" evidence="7 8">
    <location>
        <position position="72"/>
    </location>
    <ligand>
        <name>S-adenosyl-L-methionine</name>
        <dbReference type="ChEBI" id="CHEBI:59789"/>
    </ligand>
</feature>
<dbReference type="SMART" id="SM00650">
    <property type="entry name" value="rADc"/>
    <property type="match status" value="1"/>
</dbReference>
<dbReference type="Gene3D" id="1.10.8.100">
    <property type="entry name" value="Ribosomal RNA adenine dimethylase-like, domain 2"/>
    <property type="match status" value="1"/>
</dbReference>
<dbReference type="InterPro" id="IPR011530">
    <property type="entry name" value="rRNA_adenine_dimethylase"/>
</dbReference>
<dbReference type="PROSITE" id="PS51689">
    <property type="entry name" value="SAM_RNA_A_N6_MT"/>
    <property type="match status" value="1"/>
</dbReference>
<dbReference type="FunFam" id="1.10.8.100:FF:000001">
    <property type="entry name" value="Ribosomal RNA small subunit methyltransferase A"/>
    <property type="match status" value="1"/>
</dbReference>
<evidence type="ECO:0000256" key="3">
    <source>
        <dbReference type="ARBA" id="ARBA00022603"/>
    </source>
</evidence>
<evidence type="ECO:0000256" key="7">
    <source>
        <dbReference type="HAMAP-Rule" id="MF_00607"/>
    </source>
</evidence>
<feature type="binding site" evidence="7 8">
    <location>
        <position position="20"/>
    </location>
    <ligand>
        <name>S-adenosyl-L-methionine</name>
        <dbReference type="ChEBI" id="CHEBI:59789"/>
    </ligand>
</feature>
<comment type="caution">
    <text evidence="10">The sequence shown here is derived from an EMBL/GenBank/DDBJ whole genome shotgun (WGS) entry which is preliminary data.</text>
</comment>
<dbReference type="CDD" id="cd02440">
    <property type="entry name" value="AdoMet_MTases"/>
    <property type="match status" value="1"/>
</dbReference>
<feature type="domain" description="Ribosomal RNA adenine methylase transferase N-terminal" evidence="9">
    <location>
        <begin position="25"/>
        <end position="203"/>
    </location>
</feature>
<feature type="binding site" evidence="7 8">
    <location>
        <position position="45"/>
    </location>
    <ligand>
        <name>S-adenosyl-L-methionine</name>
        <dbReference type="ChEBI" id="CHEBI:59789"/>
    </ligand>
</feature>
<reference evidence="10" key="1">
    <citation type="journal article" date="2020" name="mSystems">
        <title>Genome- and Community-Level Interaction Insights into Carbon Utilization and Element Cycling Functions of Hydrothermarchaeota in Hydrothermal Sediment.</title>
        <authorList>
            <person name="Zhou Z."/>
            <person name="Liu Y."/>
            <person name="Xu W."/>
            <person name="Pan J."/>
            <person name="Luo Z.H."/>
            <person name="Li M."/>
        </authorList>
    </citation>
    <scope>NUCLEOTIDE SEQUENCE [LARGE SCALE GENOMIC DNA]</scope>
    <source>
        <strain evidence="10">HyVt-503</strain>
    </source>
</reference>
<keyword evidence="1 7" id="KW-0963">Cytoplasm</keyword>
<gene>
    <name evidence="7 10" type="primary">rsmA</name>
    <name evidence="7" type="synonym">ksgA</name>
    <name evidence="10" type="ORF">ENJ63_00495</name>
</gene>
<dbReference type="GO" id="GO:0052908">
    <property type="term" value="F:16S rRNA (adenine(1518)-N(6)/adenine(1519)-N(6))-dimethyltransferase activity"/>
    <property type="evidence" value="ECO:0007669"/>
    <property type="project" value="UniProtKB-EC"/>
</dbReference>
<comment type="subcellular location">
    <subcellularLocation>
        <location evidence="7">Cytoplasm</location>
    </subcellularLocation>
</comment>
<evidence type="ECO:0000256" key="5">
    <source>
        <dbReference type="ARBA" id="ARBA00022691"/>
    </source>
</evidence>
<evidence type="ECO:0000256" key="1">
    <source>
        <dbReference type="ARBA" id="ARBA00022490"/>
    </source>
</evidence>
<feature type="binding site" evidence="7 8">
    <location>
        <position position="96"/>
    </location>
    <ligand>
        <name>S-adenosyl-L-methionine</name>
        <dbReference type="ChEBI" id="CHEBI:59789"/>
    </ligand>
</feature>
<dbReference type="AlphaFoldDB" id="A0A7V2SUT4"/>
<dbReference type="InterPro" id="IPR023165">
    <property type="entry name" value="rRNA_Ade_diMease-like_C"/>
</dbReference>
<dbReference type="Gene3D" id="3.40.50.150">
    <property type="entry name" value="Vaccinia Virus protein VP39"/>
    <property type="match status" value="1"/>
</dbReference>
<evidence type="ECO:0000256" key="6">
    <source>
        <dbReference type="ARBA" id="ARBA00022884"/>
    </source>
</evidence>
<dbReference type="GO" id="GO:0005829">
    <property type="term" value="C:cytosol"/>
    <property type="evidence" value="ECO:0007669"/>
    <property type="project" value="TreeGrafter"/>
</dbReference>
<dbReference type="InterPro" id="IPR029063">
    <property type="entry name" value="SAM-dependent_MTases_sf"/>
</dbReference>
<dbReference type="PANTHER" id="PTHR11727:SF7">
    <property type="entry name" value="DIMETHYLADENOSINE TRANSFERASE-RELATED"/>
    <property type="match status" value="1"/>
</dbReference>
<feature type="binding site" evidence="7 8">
    <location>
        <position position="18"/>
    </location>
    <ligand>
        <name>S-adenosyl-L-methionine</name>
        <dbReference type="ChEBI" id="CHEBI:59789"/>
    </ligand>
</feature>
<keyword evidence="2 7" id="KW-0698">rRNA processing</keyword>
<evidence type="ECO:0000256" key="4">
    <source>
        <dbReference type="ARBA" id="ARBA00022679"/>
    </source>
</evidence>
<comment type="function">
    <text evidence="7">Specifically dimethylates two adjacent adenosines (A1518 and A1519) in the loop of a conserved hairpin near the 3'-end of 16S rRNA in the 30S particle. May play a critical role in biogenesis of 30S subunits.</text>
</comment>
<dbReference type="GO" id="GO:0003723">
    <property type="term" value="F:RNA binding"/>
    <property type="evidence" value="ECO:0007669"/>
    <property type="project" value="UniProtKB-UniRule"/>
</dbReference>
<keyword evidence="3 7" id="KW-0489">Methyltransferase</keyword>
<dbReference type="NCBIfam" id="TIGR00755">
    <property type="entry name" value="ksgA"/>
    <property type="match status" value="1"/>
</dbReference>
<dbReference type="InterPro" id="IPR001737">
    <property type="entry name" value="KsgA/Erm"/>
</dbReference>
<evidence type="ECO:0000313" key="10">
    <source>
        <dbReference type="EMBL" id="HFC46342.1"/>
    </source>
</evidence>
<evidence type="ECO:0000259" key="9">
    <source>
        <dbReference type="SMART" id="SM00650"/>
    </source>
</evidence>
<accession>A0A7V2SUT4</accession>
<protein>
    <recommendedName>
        <fullName evidence="7">Ribosomal RNA small subunit methyltransferase A</fullName>
        <ecNumber evidence="7">2.1.1.182</ecNumber>
    </recommendedName>
    <alternativeName>
        <fullName evidence="7">16S rRNA (adenine(1518)-N(6)/adenine(1519)-N(6))-dimethyltransferase</fullName>
    </alternativeName>
    <alternativeName>
        <fullName evidence="7">16S rRNA dimethyladenosine transferase</fullName>
    </alternativeName>
    <alternativeName>
        <fullName evidence="7">16S rRNA dimethylase</fullName>
    </alternativeName>
    <alternativeName>
        <fullName evidence="7">S-adenosylmethionine-6-N', N'-adenosyl(rRNA) dimethyltransferase</fullName>
    </alternativeName>
</protein>
<dbReference type="SUPFAM" id="SSF53335">
    <property type="entry name" value="S-adenosyl-L-methionine-dependent methyltransferases"/>
    <property type="match status" value="1"/>
</dbReference>
<dbReference type="Proteomes" id="UP000885797">
    <property type="component" value="Unassembled WGS sequence"/>
</dbReference>
<dbReference type="EC" id="2.1.1.182" evidence="7"/>
<evidence type="ECO:0000256" key="2">
    <source>
        <dbReference type="ARBA" id="ARBA00022552"/>
    </source>
</evidence>
<name>A0A7V2SUT4_9BACT</name>
<evidence type="ECO:0000256" key="8">
    <source>
        <dbReference type="PROSITE-ProRule" id="PRU01026"/>
    </source>
</evidence>
<dbReference type="Pfam" id="PF00398">
    <property type="entry name" value="RrnaAD"/>
    <property type="match status" value="1"/>
</dbReference>
<dbReference type="EMBL" id="DRND01000046">
    <property type="protein sequence ID" value="HFC46342.1"/>
    <property type="molecule type" value="Genomic_DNA"/>
</dbReference>
<dbReference type="InterPro" id="IPR020598">
    <property type="entry name" value="rRNA_Ade_methylase_Trfase_N"/>
</dbReference>
<feature type="binding site" evidence="7 8">
    <location>
        <position position="118"/>
    </location>
    <ligand>
        <name>S-adenosyl-L-methionine</name>
        <dbReference type="ChEBI" id="CHEBI:59789"/>
    </ligand>
</feature>
<organism evidence="10">
    <name type="scientific">Dissulfuribacter thermophilus</name>
    <dbReference type="NCBI Taxonomy" id="1156395"/>
    <lineage>
        <taxon>Bacteria</taxon>
        <taxon>Pseudomonadati</taxon>
        <taxon>Thermodesulfobacteriota</taxon>
        <taxon>Dissulfuribacteria</taxon>
        <taxon>Dissulfuribacterales</taxon>
        <taxon>Dissulfuribacteraceae</taxon>
        <taxon>Dissulfuribacter</taxon>
    </lineage>
</organism>
<proteinExistence type="inferred from homology"/>